<sequence>MSEQECKDITKYCEQRMKGSLHGVTSFGMFGKMDCLSAMKKQQECYSKILEEKRTLKDQITIIHEN</sequence>
<protein>
    <submittedName>
        <fullName evidence="1">Uncharacterized protein</fullName>
    </submittedName>
</protein>
<accession>A0AA96J3H9</accession>
<organism evidence="1">
    <name type="scientific">Marseillevirus sp</name>
    <dbReference type="NCBI Taxonomy" id="2809551"/>
    <lineage>
        <taxon>Viruses</taxon>
        <taxon>Varidnaviria</taxon>
        <taxon>Bamfordvirae</taxon>
        <taxon>Nucleocytoviricota</taxon>
        <taxon>Megaviricetes</taxon>
        <taxon>Pimascovirales</taxon>
        <taxon>Pimascovirales incertae sedis</taxon>
        <taxon>Marseilleviridae</taxon>
        <taxon>Marseillevirus</taxon>
    </lineage>
</organism>
<gene>
    <name evidence="1" type="ORF">MarDSR_046</name>
</gene>
<evidence type="ECO:0000313" key="1">
    <source>
        <dbReference type="EMBL" id="WNL50085.1"/>
    </source>
</evidence>
<name>A0AA96J3H9_9VIRU</name>
<reference evidence="1" key="1">
    <citation type="submission" date="2023-07" db="EMBL/GenBank/DDBJ databases">
        <authorList>
            <person name="Xia Y."/>
        </authorList>
    </citation>
    <scope>NUCLEOTIDE SEQUENCE</scope>
    <source>
        <strain evidence="1">E</strain>
    </source>
</reference>
<proteinExistence type="predicted"/>
<dbReference type="EMBL" id="OR343189">
    <property type="protein sequence ID" value="WNL50085.1"/>
    <property type="molecule type" value="Genomic_DNA"/>
</dbReference>